<dbReference type="EMBL" id="JAVFWL010000005">
    <property type="protein sequence ID" value="KAK6758166.1"/>
    <property type="molecule type" value="Genomic_DNA"/>
</dbReference>
<comment type="caution">
    <text evidence="2">The sequence shown here is derived from an EMBL/GenBank/DDBJ whole genome shotgun (WGS) entry which is preliminary data.</text>
</comment>
<reference evidence="2 3" key="1">
    <citation type="submission" date="2023-08" db="EMBL/GenBank/DDBJ databases">
        <title>A Necator americanus chromosomal reference genome.</title>
        <authorList>
            <person name="Ilik V."/>
            <person name="Petrzelkova K.J."/>
            <person name="Pardy F."/>
            <person name="Fuh T."/>
            <person name="Niatou-Singa F.S."/>
            <person name="Gouil Q."/>
            <person name="Baker L."/>
            <person name="Ritchie M.E."/>
            <person name="Jex A.R."/>
            <person name="Gazzola D."/>
            <person name="Li H."/>
            <person name="Toshio Fujiwara R."/>
            <person name="Zhan B."/>
            <person name="Aroian R.V."/>
            <person name="Pafco B."/>
            <person name="Schwarz E.M."/>
        </authorList>
    </citation>
    <scope>NUCLEOTIDE SEQUENCE [LARGE SCALE GENOMIC DNA]</scope>
    <source>
        <strain evidence="2 3">Aroian</strain>
        <tissue evidence="2">Whole animal</tissue>
    </source>
</reference>
<protein>
    <submittedName>
        <fullName evidence="2">Uncharacterized protein</fullName>
    </submittedName>
</protein>
<name>A0ABR1E690_NECAM</name>
<feature type="transmembrane region" description="Helical" evidence="1">
    <location>
        <begin position="84"/>
        <end position="111"/>
    </location>
</feature>
<dbReference type="Proteomes" id="UP001303046">
    <property type="component" value="Unassembled WGS sequence"/>
</dbReference>
<keyword evidence="1" id="KW-0472">Membrane</keyword>
<evidence type="ECO:0000256" key="1">
    <source>
        <dbReference type="SAM" id="Phobius"/>
    </source>
</evidence>
<feature type="transmembrane region" description="Helical" evidence="1">
    <location>
        <begin position="174"/>
        <end position="195"/>
    </location>
</feature>
<keyword evidence="3" id="KW-1185">Reference proteome</keyword>
<evidence type="ECO:0000313" key="3">
    <source>
        <dbReference type="Proteomes" id="UP001303046"/>
    </source>
</evidence>
<evidence type="ECO:0000313" key="2">
    <source>
        <dbReference type="EMBL" id="KAK6758166.1"/>
    </source>
</evidence>
<keyword evidence="1" id="KW-1133">Transmembrane helix</keyword>
<organism evidence="2 3">
    <name type="scientific">Necator americanus</name>
    <name type="common">Human hookworm</name>
    <dbReference type="NCBI Taxonomy" id="51031"/>
    <lineage>
        <taxon>Eukaryota</taxon>
        <taxon>Metazoa</taxon>
        <taxon>Ecdysozoa</taxon>
        <taxon>Nematoda</taxon>
        <taxon>Chromadorea</taxon>
        <taxon>Rhabditida</taxon>
        <taxon>Rhabditina</taxon>
        <taxon>Rhabditomorpha</taxon>
        <taxon>Strongyloidea</taxon>
        <taxon>Ancylostomatidae</taxon>
        <taxon>Bunostominae</taxon>
        <taxon>Necator</taxon>
    </lineage>
</organism>
<proteinExistence type="predicted"/>
<keyword evidence="1" id="KW-0812">Transmembrane</keyword>
<gene>
    <name evidence="2" type="primary">Necator_chrV.g20574</name>
    <name evidence="2" type="ORF">RB195_015781</name>
</gene>
<accession>A0ABR1E690</accession>
<feature type="transmembrane region" description="Helical" evidence="1">
    <location>
        <begin position="201"/>
        <end position="226"/>
    </location>
</feature>
<sequence>MQRVKYVLFWSKPQRPMVLSEIYKCNHLDFVNTGSSVAKHQQQLPMPVSAISLSKFKYSKIELQCFKKEEKSNRHCKLHLQTWIYIHCAWSLVICMLGIAIGILLLVYPSWHEFLLLYKQTLTYLRRNDPIVYWICYRIFLSCWIAMHFAHLATVLGTIFGAQMTKSRLVVPQMITLLLQIGIYILGSFALIIISVTGAKITWIALLIVFFFAFFASTNLGLLVAYHRVLEEKNIALRALLANTKSVHFKERGTLKL</sequence>
<feature type="transmembrane region" description="Helical" evidence="1">
    <location>
        <begin position="131"/>
        <end position="162"/>
    </location>
</feature>